<feature type="transmembrane region" description="Helical" evidence="8">
    <location>
        <begin position="300"/>
        <end position="322"/>
    </location>
</feature>
<evidence type="ECO:0000256" key="2">
    <source>
        <dbReference type="ARBA" id="ARBA00007400"/>
    </source>
</evidence>
<gene>
    <name evidence="10" type="ORF">FNH21_11880</name>
</gene>
<evidence type="ECO:0000256" key="8">
    <source>
        <dbReference type="SAM" id="Phobius"/>
    </source>
</evidence>
<evidence type="ECO:0000256" key="7">
    <source>
        <dbReference type="SAM" id="MobiDB-lite"/>
    </source>
</evidence>
<dbReference type="OrthoDB" id="4394033at2"/>
<protein>
    <submittedName>
        <fullName evidence="10">Acyltransferase</fullName>
    </submittedName>
</protein>
<comment type="subcellular location">
    <subcellularLocation>
        <location evidence="1">Cell membrane</location>
        <topology evidence="1">Multi-pass membrane protein</topology>
    </subcellularLocation>
</comment>
<dbReference type="Proteomes" id="UP000326464">
    <property type="component" value="Unassembled WGS sequence"/>
</dbReference>
<feature type="transmembrane region" description="Helical" evidence="8">
    <location>
        <begin position="187"/>
        <end position="203"/>
    </location>
</feature>
<dbReference type="GO" id="GO:0005886">
    <property type="term" value="C:plasma membrane"/>
    <property type="evidence" value="ECO:0007669"/>
    <property type="project" value="UniProtKB-SubCell"/>
</dbReference>
<reference evidence="11" key="1">
    <citation type="submission" date="2019-07" db="EMBL/GenBank/DDBJ databases">
        <title>Arthrobacter KR32 sp. nov., isolated from mountain cheese made of cows milk.</title>
        <authorList>
            <person name="Flegler A."/>
        </authorList>
    </citation>
    <scope>NUCLEOTIDE SEQUENCE [LARGE SCALE GENOMIC DNA]</scope>
    <source>
        <strain evidence="11">KR32</strain>
    </source>
</reference>
<evidence type="ECO:0000256" key="3">
    <source>
        <dbReference type="ARBA" id="ARBA00022475"/>
    </source>
</evidence>
<dbReference type="GO" id="GO:0009246">
    <property type="term" value="P:enterobacterial common antigen biosynthetic process"/>
    <property type="evidence" value="ECO:0007669"/>
    <property type="project" value="TreeGrafter"/>
</dbReference>
<feature type="region of interest" description="Disordered" evidence="7">
    <location>
        <begin position="381"/>
        <end position="413"/>
    </location>
</feature>
<keyword evidence="5 8" id="KW-1133">Transmembrane helix</keyword>
<feature type="transmembrane region" description="Helical" evidence="8">
    <location>
        <begin position="342"/>
        <end position="360"/>
    </location>
</feature>
<proteinExistence type="inferred from homology"/>
<feature type="transmembrane region" description="Helical" evidence="8">
    <location>
        <begin position="239"/>
        <end position="258"/>
    </location>
</feature>
<accession>A0A7X1TPA0</accession>
<keyword evidence="11" id="KW-1185">Reference proteome</keyword>
<feature type="transmembrane region" description="Helical" evidence="8">
    <location>
        <begin position="46"/>
        <end position="64"/>
    </location>
</feature>
<dbReference type="AlphaFoldDB" id="A0A7X1TPA0"/>
<comment type="similarity">
    <text evidence="2">Belongs to the acyltransferase 3 family.</text>
</comment>
<feature type="transmembrane region" description="Helical" evidence="8">
    <location>
        <begin position="123"/>
        <end position="144"/>
    </location>
</feature>
<feature type="transmembrane region" description="Helical" evidence="8">
    <location>
        <begin position="84"/>
        <end position="102"/>
    </location>
</feature>
<evidence type="ECO:0000256" key="4">
    <source>
        <dbReference type="ARBA" id="ARBA00022692"/>
    </source>
</evidence>
<dbReference type="GO" id="GO:0016413">
    <property type="term" value="F:O-acetyltransferase activity"/>
    <property type="evidence" value="ECO:0007669"/>
    <property type="project" value="TreeGrafter"/>
</dbReference>
<dbReference type="EMBL" id="VJXX01000003">
    <property type="protein sequence ID" value="MPY11408.1"/>
    <property type="molecule type" value="Genomic_DNA"/>
</dbReference>
<feature type="domain" description="Acyltransferase 3" evidence="9">
    <location>
        <begin position="42"/>
        <end position="353"/>
    </location>
</feature>
<dbReference type="PANTHER" id="PTHR40074:SF4">
    <property type="entry name" value="INNER MEMBRANE PROTEIN YCFT"/>
    <property type="match status" value="1"/>
</dbReference>
<feature type="compositionally biased region" description="Polar residues" evidence="7">
    <location>
        <begin position="382"/>
        <end position="399"/>
    </location>
</feature>
<keyword evidence="10" id="KW-0012">Acyltransferase</keyword>
<dbReference type="Pfam" id="PF01757">
    <property type="entry name" value="Acyl_transf_3"/>
    <property type="match status" value="1"/>
</dbReference>
<comment type="caution">
    <text evidence="10">The sequence shown here is derived from an EMBL/GenBank/DDBJ whole genome shotgun (WGS) entry which is preliminary data.</text>
</comment>
<evidence type="ECO:0000256" key="6">
    <source>
        <dbReference type="ARBA" id="ARBA00023136"/>
    </source>
</evidence>
<keyword evidence="10" id="KW-0808">Transferase</keyword>
<evidence type="ECO:0000313" key="11">
    <source>
        <dbReference type="Proteomes" id="UP000326464"/>
    </source>
</evidence>
<dbReference type="InterPro" id="IPR002656">
    <property type="entry name" value="Acyl_transf_3_dom"/>
</dbReference>
<sequence>MCAVGCTGPRNASQCGVPGTGSTQGTSIVTTSNTSTSSVRLPWADATRAAGVIAVVVFHVLIWIHDPVFGTETAAGPLLSRVNALLGTLRMPVLFALAGILASPSLIRGGDARKALSRSVSSYYLYVVWLLIYLLVFLLVGTAGSPHYFDSLNGFLTQLVVPDTTLWFIFALAVYIPVVLAARAVRLPPPVLLVLAVVVWFVLQSEGDGSLLERCAEHFVFFASGVFGAATLRRAAVAPLWLAGLFSAVFLALMVLRTTDIGAQNDALEFLSSLASIPAMAAVAHQLCRIAPVARAAGFIGARTLPVYVLHPVVIVCILAVGRQEALGPLVGSFVVDALYPVVLSAAVIIVCLTAENLLVRIPGNPLFALPESVRRRIVHSHPQNGDQRSSTSGTQSRNPRGRAISPLRRPRS</sequence>
<evidence type="ECO:0000256" key="1">
    <source>
        <dbReference type="ARBA" id="ARBA00004651"/>
    </source>
</evidence>
<name>A0A7X1TPA0_9MICC</name>
<evidence type="ECO:0000313" key="10">
    <source>
        <dbReference type="EMBL" id="MPY11408.1"/>
    </source>
</evidence>
<organism evidence="10 11">
    <name type="scientific">Arthrobacter bussei</name>
    <dbReference type="NCBI Taxonomy" id="2594179"/>
    <lineage>
        <taxon>Bacteria</taxon>
        <taxon>Bacillati</taxon>
        <taxon>Actinomycetota</taxon>
        <taxon>Actinomycetes</taxon>
        <taxon>Micrococcales</taxon>
        <taxon>Micrococcaceae</taxon>
        <taxon>Arthrobacter</taxon>
    </lineage>
</organism>
<dbReference type="PANTHER" id="PTHR40074">
    <property type="entry name" value="O-ACETYLTRANSFERASE WECH"/>
    <property type="match status" value="1"/>
</dbReference>
<keyword evidence="6 8" id="KW-0472">Membrane</keyword>
<evidence type="ECO:0000256" key="5">
    <source>
        <dbReference type="ARBA" id="ARBA00022989"/>
    </source>
</evidence>
<keyword evidence="3" id="KW-1003">Cell membrane</keyword>
<keyword evidence="4 8" id="KW-0812">Transmembrane</keyword>
<evidence type="ECO:0000259" key="9">
    <source>
        <dbReference type="Pfam" id="PF01757"/>
    </source>
</evidence>
<feature type="transmembrane region" description="Helical" evidence="8">
    <location>
        <begin position="164"/>
        <end position="182"/>
    </location>
</feature>